<dbReference type="GO" id="GO:0015937">
    <property type="term" value="P:coenzyme A biosynthetic process"/>
    <property type="evidence" value="ECO:0007669"/>
    <property type="project" value="UniProtKB-UniRule"/>
</dbReference>
<keyword evidence="8" id="KW-1185">Reference proteome</keyword>
<dbReference type="Proteomes" id="UP000683511">
    <property type="component" value="Chromosome"/>
</dbReference>
<organism evidence="7 8">
    <name type="scientific">Richelia sinica FACHB-800</name>
    <dbReference type="NCBI Taxonomy" id="1357546"/>
    <lineage>
        <taxon>Bacteria</taxon>
        <taxon>Bacillati</taxon>
        <taxon>Cyanobacteriota</taxon>
        <taxon>Cyanophyceae</taxon>
        <taxon>Nostocales</taxon>
        <taxon>Nostocaceae</taxon>
        <taxon>Richelia</taxon>
    </lineage>
</organism>
<keyword evidence="2 3" id="KW-0456">Lyase</keyword>
<evidence type="ECO:0000259" key="6">
    <source>
        <dbReference type="Pfam" id="PF04127"/>
    </source>
</evidence>
<dbReference type="Pfam" id="PF04127">
    <property type="entry name" value="DFP"/>
    <property type="match status" value="1"/>
</dbReference>
<evidence type="ECO:0000256" key="4">
    <source>
        <dbReference type="RuleBase" id="RU364078"/>
    </source>
</evidence>
<dbReference type="GO" id="GO:0071513">
    <property type="term" value="C:phosphopantothenoylcysteine decarboxylase complex"/>
    <property type="evidence" value="ECO:0007669"/>
    <property type="project" value="TreeGrafter"/>
</dbReference>
<dbReference type="Pfam" id="PF02441">
    <property type="entry name" value="Flavoprotein"/>
    <property type="match status" value="1"/>
</dbReference>
<keyword evidence="1 3" id="KW-0210">Decarboxylase</keyword>
<comment type="similarity">
    <text evidence="3 4">In the C-terminal section; belongs to the PPC synthetase family.</text>
</comment>
<keyword evidence="3 4" id="KW-0285">Flavoprotein</keyword>
<comment type="pathway">
    <text evidence="3 4">Cofactor biosynthesis; coenzyme A biosynthesis; CoA from (R)-pantothenate: step 2/5.</text>
</comment>
<keyword evidence="3" id="KW-0511">Multifunctional enzyme</keyword>
<dbReference type="InterPro" id="IPR007085">
    <property type="entry name" value="DNA/pantothenate-metab_flavo_C"/>
</dbReference>
<feature type="region of interest" description="Phosphopantothenate--cysteine ligase" evidence="3">
    <location>
        <begin position="200"/>
        <end position="413"/>
    </location>
</feature>
<comment type="catalytic activity">
    <reaction evidence="3 4">
        <text>N-[(R)-4-phosphopantothenoyl]-L-cysteine + H(+) = (R)-4'-phosphopantetheine + CO2</text>
        <dbReference type="Rhea" id="RHEA:16793"/>
        <dbReference type="ChEBI" id="CHEBI:15378"/>
        <dbReference type="ChEBI" id="CHEBI:16526"/>
        <dbReference type="ChEBI" id="CHEBI:59458"/>
        <dbReference type="ChEBI" id="CHEBI:61723"/>
        <dbReference type="EC" id="4.1.1.36"/>
    </reaction>
</comment>
<dbReference type="SUPFAM" id="SSF102645">
    <property type="entry name" value="CoaB-like"/>
    <property type="match status" value="1"/>
</dbReference>
<feature type="domain" description="Flavoprotein" evidence="5">
    <location>
        <begin position="12"/>
        <end position="185"/>
    </location>
</feature>
<dbReference type="InterPro" id="IPR003382">
    <property type="entry name" value="Flavoprotein"/>
</dbReference>
<proteinExistence type="inferred from homology"/>
<dbReference type="EMBL" id="CP021056">
    <property type="protein sequence ID" value="QXE24104.1"/>
    <property type="molecule type" value="Genomic_DNA"/>
</dbReference>
<dbReference type="NCBIfam" id="TIGR00521">
    <property type="entry name" value="coaBC_dfp"/>
    <property type="match status" value="1"/>
</dbReference>
<evidence type="ECO:0000313" key="8">
    <source>
        <dbReference type="Proteomes" id="UP000683511"/>
    </source>
</evidence>
<dbReference type="PANTHER" id="PTHR14359:SF6">
    <property type="entry name" value="PHOSPHOPANTOTHENOYLCYSTEINE DECARBOXYLASE"/>
    <property type="match status" value="1"/>
</dbReference>
<feature type="binding site" evidence="3">
    <location>
        <position position="347"/>
    </location>
    <ligand>
        <name>CTP</name>
        <dbReference type="ChEBI" id="CHEBI:37563"/>
    </ligand>
</feature>
<dbReference type="HAMAP" id="MF_02225">
    <property type="entry name" value="CoaBC"/>
    <property type="match status" value="1"/>
</dbReference>
<feature type="domain" description="DNA/pantothenate metabolism flavoprotein C-terminal" evidence="6">
    <location>
        <begin position="195"/>
        <end position="402"/>
    </location>
</feature>
<keyword evidence="3" id="KW-0479">Metal-binding</keyword>
<dbReference type="InterPro" id="IPR005252">
    <property type="entry name" value="CoaBC"/>
</dbReference>
<feature type="binding site" evidence="3">
    <location>
        <position position="351"/>
    </location>
    <ligand>
        <name>CTP</name>
        <dbReference type="ChEBI" id="CHEBI:37563"/>
    </ligand>
</feature>
<dbReference type="AlphaFoldDB" id="A0A975Y5D6"/>
<comment type="pathway">
    <text evidence="3 4">Cofactor biosynthesis; coenzyme A biosynthesis; CoA from (R)-pantothenate: step 3/5.</text>
</comment>
<feature type="binding site" evidence="3">
    <location>
        <position position="288"/>
    </location>
    <ligand>
        <name>CTP</name>
        <dbReference type="ChEBI" id="CHEBI:37563"/>
    </ligand>
</feature>
<dbReference type="EC" id="4.1.1.36" evidence="3"/>
<dbReference type="KEGG" id="rsin:B6N60_02808"/>
<reference evidence="7" key="1">
    <citation type="submission" date="2017-04" db="EMBL/GenBank/DDBJ databases">
        <title>Genome deletions in a multicellular cyanobacterial endosymbiont for morphological adaptation in marine diatoms.</title>
        <authorList>
            <person name="Wang Y."/>
            <person name="Gao H."/>
            <person name="Li R."/>
            <person name="Xu X."/>
        </authorList>
    </citation>
    <scope>NUCLEOTIDE SEQUENCE</scope>
    <source>
        <strain evidence="7">FACHB 800</strain>
    </source>
</reference>
<comment type="catalytic activity">
    <reaction evidence="3 4">
        <text>(R)-4'-phosphopantothenate + L-cysteine + CTP = N-[(R)-4-phosphopantothenoyl]-L-cysteine + CMP + diphosphate + H(+)</text>
        <dbReference type="Rhea" id="RHEA:19397"/>
        <dbReference type="ChEBI" id="CHEBI:10986"/>
        <dbReference type="ChEBI" id="CHEBI:15378"/>
        <dbReference type="ChEBI" id="CHEBI:33019"/>
        <dbReference type="ChEBI" id="CHEBI:35235"/>
        <dbReference type="ChEBI" id="CHEBI:37563"/>
        <dbReference type="ChEBI" id="CHEBI:59458"/>
        <dbReference type="ChEBI" id="CHEBI:60377"/>
        <dbReference type="EC" id="6.3.2.5"/>
    </reaction>
</comment>
<dbReference type="InterPro" id="IPR035929">
    <property type="entry name" value="CoaB-like_sf"/>
</dbReference>
<keyword evidence="3 4" id="KW-0288">FMN</keyword>
<keyword evidence="3" id="KW-0460">Magnesium</keyword>
<dbReference type="GO" id="GO:0046872">
    <property type="term" value="F:metal ion binding"/>
    <property type="evidence" value="ECO:0007669"/>
    <property type="project" value="UniProtKB-KW"/>
</dbReference>
<dbReference type="Gene3D" id="3.40.50.10300">
    <property type="entry name" value="CoaB-like"/>
    <property type="match status" value="1"/>
</dbReference>
<gene>
    <name evidence="3" type="primary">coaBC</name>
    <name evidence="7" type="ORF">B6N60_02808</name>
</gene>
<dbReference type="GO" id="GO:0004633">
    <property type="term" value="F:phosphopantothenoylcysteine decarboxylase activity"/>
    <property type="evidence" value="ECO:0007669"/>
    <property type="project" value="UniProtKB-UniRule"/>
</dbReference>
<sequence length="413" mass="44702">MQSTVNPKSSSRVLIGVGGGIAAYKVCEVVSRLFKSGVEVRVILTRSAQEFITPLTLATLSRHPAYTDDSFWQPIHSRPLHIELGEWADLIVIAPLTANTLGKLAYGMADNLLTNTVLASTCPVLLAPAMNTDMWEQVAVQRNWQLLLTDRRYHGMSTASGLLACDRIGAGRMAEPPTIVNHIQSLLHTHGNRDLAGKTVLISAGGTREFFDPVRFIGNPSTGKMGLALAQAAMHRGAKVILVHGPASWEVPLGVEPIPVVSADQMQQAMLDALPKADVIVMSAAVADVKPRDYSSEKLPKRSLPENLPLAPVTDIVAELGKRKQPHQLLIGFAAQTGDIITPAKEKLQRKKLDIIVANPIDQPDSGFGSDQNQAVFLDKQGQQIEIPPCSKLAMAHYLFDLTVPILEGIKII</sequence>
<dbReference type="GO" id="GO:0010181">
    <property type="term" value="F:FMN binding"/>
    <property type="evidence" value="ECO:0007669"/>
    <property type="project" value="UniProtKB-UniRule"/>
</dbReference>
<dbReference type="RefSeq" id="WP_190605028.1">
    <property type="nucleotide sequence ID" value="NZ_CP021056.1"/>
</dbReference>
<comment type="caution">
    <text evidence="3">Lacks conserved residue(s) required for the propagation of feature annotation.</text>
</comment>
<dbReference type="GO" id="GO:0015941">
    <property type="term" value="P:pantothenate catabolic process"/>
    <property type="evidence" value="ECO:0007669"/>
    <property type="project" value="InterPro"/>
</dbReference>
<evidence type="ECO:0000256" key="1">
    <source>
        <dbReference type="ARBA" id="ARBA00022793"/>
    </source>
</evidence>
<name>A0A975Y5D6_9NOST</name>
<feature type="active site" description="Proton donor" evidence="3">
    <location>
        <position position="165"/>
    </location>
</feature>
<evidence type="ECO:0000256" key="3">
    <source>
        <dbReference type="HAMAP-Rule" id="MF_02225"/>
    </source>
</evidence>
<accession>A0A975Y5D6</accession>
<comment type="function">
    <text evidence="3">Catalyzes two sequential steps in the biosynthesis of coenzyme A. In the first step cysteine is conjugated to 4'-phosphopantothenate to form 4-phosphopantothenoylcysteine. In the second step the latter compound is decarboxylated to form 4'-phosphopantotheine.</text>
</comment>
<dbReference type="InterPro" id="IPR036551">
    <property type="entry name" value="Flavin_trans-like"/>
</dbReference>
<protein>
    <recommendedName>
        <fullName evidence="3">Coenzyme A biosynthesis bifunctional protein CoaBC</fullName>
    </recommendedName>
    <alternativeName>
        <fullName evidence="3">DNA/pantothenate metabolism flavoprotein</fullName>
    </alternativeName>
    <alternativeName>
        <fullName evidence="3">Phosphopantothenoylcysteine synthetase/decarboxylase</fullName>
        <shortName evidence="3">PPCS-PPCDC</shortName>
    </alternativeName>
    <domain>
        <recommendedName>
            <fullName evidence="3">Phosphopantothenoylcysteine decarboxylase</fullName>
            <shortName evidence="3">PPC decarboxylase</shortName>
            <shortName evidence="3">PPC-DC</shortName>
            <ecNumber evidence="3">4.1.1.36</ecNumber>
        </recommendedName>
        <alternativeName>
            <fullName evidence="3">CoaC</fullName>
        </alternativeName>
    </domain>
    <domain>
        <recommendedName>
            <fullName evidence="3">Phosphopantothenate--cysteine ligase</fullName>
            <ecNumber evidence="3">6.3.2.5</ecNumber>
        </recommendedName>
        <alternativeName>
            <fullName evidence="3">CoaB</fullName>
        </alternativeName>
        <alternativeName>
            <fullName evidence="3">Phosphopantothenoylcysteine synthetase</fullName>
            <shortName evidence="3">PPC synthetase</shortName>
            <shortName evidence="3">PPC-S</shortName>
        </alternativeName>
    </domain>
</protein>
<keyword evidence="3 4" id="KW-0436">Ligase</keyword>
<evidence type="ECO:0000259" key="5">
    <source>
        <dbReference type="Pfam" id="PF02441"/>
    </source>
</evidence>
<feature type="binding site" evidence="3">
    <location>
        <position position="333"/>
    </location>
    <ligand>
        <name>CTP</name>
        <dbReference type="ChEBI" id="CHEBI:37563"/>
    </ligand>
</feature>
<dbReference type="EC" id="6.3.2.5" evidence="3"/>
<comment type="function">
    <text evidence="4">Catalyzes two steps in the biosynthesis of coenzyme A. In the first step cysteine is conjugated to 4'-phosphopantothenate to form 4-phosphopantothenoylcysteine, in the latter compound is decarboxylated to form 4'-phosphopantotheine.</text>
</comment>
<dbReference type="PANTHER" id="PTHR14359">
    <property type="entry name" value="HOMO-OLIGOMERIC FLAVIN CONTAINING CYS DECARBOXYLASE FAMILY"/>
    <property type="match status" value="1"/>
</dbReference>
<comment type="cofactor">
    <cofactor evidence="3">
        <name>Mg(2+)</name>
        <dbReference type="ChEBI" id="CHEBI:18420"/>
    </cofactor>
</comment>
<dbReference type="Gene3D" id="3.40.50.1950">
    <property type="entry name" value="Flavin prenyltransferase-like"/>
    <property type="match status" value="1"/>
</dbReference>
<evidence type="ECO:0000256" key="2">
    <source>
        <dbReference type="ARBA" id="ARBA00023239"/>
    </source>
</evidence>
<feature type="binding site" evidence="3">
    <location>
        <position position="298"/>
    </location>
    <ligand>
        <name>CTP</name>
        <dbReference type="ChEBI" id="CHEBI:37563"/>
    </ligand>
</feature>
<feature type="region of interest" description="Phosphopantothenoylcysteine decarboxylase" evidence="3">
    <location>
        <begin position="1"/>
        <end position="199"/>
    </location>
</feature>
<dbReference type="SUPFAM" id="SSF52507">
    <property type="entry name" value="Homo-oligomeric flavin-containing Cys decarboxylases, HFCD"/>
    <property type="match status" value="1"/>
</dbReference>
<evidence type="ECO:0000313" key="7">
    <source>
        <dbReference type="EMBL" id="QXE24104.1"/>
    </source>
</evidence>
<comment type="cofactor">
    <cofactor evidence="3">
        <name>FMN</name>
        <dbReference type="ChEBI" id="CHEBI:58210"/>
    </cofactor>
    <text evidence="3">Binds 1 FMN per subunit.</text>
</comment>
<comment type="similarity">
    <text evidence="3 4">In the N-terminal section; belongs to the HFCD (homo-oligomeric flavin containing Cys decarboxylase) superfamily.</text>
</comment>
<dbReference type="GO" id="GO:0004632">
    <property type="term" value="F:phosphopantothenate--cysteine ligase activity"/>
    <property type="evidence" value="ECO:0007669"/>
    <property type="project" value="UniProtKB-UniRule"/>
</dbReference>